<gene>
    <name evidence="2" type="ORF">ACLA_063160</name>
</gene>
<dbReference type="PANTHER" id="PTHR36930:SF1">
    <property type="entry name" value="MOSC DOMAIN-CONTAINING PROTEIN"/>
    <property type="match status" value="1"/>
</dbReference>
<protein>
    <recommendedName>
        <fullName evidence="1">MOSC domain-containing protein</fullName>
    </recommendedName>
</protein>
<dbReference type="InterPro" id="IPR005302">
    <property type="entry name" value="MoCF_Sase_C"/>
</dbReference>
<dbReference type="Proteomes" id="UP000006701">
    <property type="component" value="Unassembled WGS sequence"/>
</dbReference>
<dbReference type="VEuPathDB" id="FungiDB:ACLA_063160"/>
<dbReference type="RefSeq" id="XP_001273775.1">
    <property type="nucleotide sequence ID" value="XM_001273774.1"/>
</dbReference>
<organism evidence="2 3">
    <name type="scientific">Aspergillus clavatus (strain ATCC 1007 / CBS 513.65 / DSM 816 / NCTC 3887 / NRRL 1 / QM 1276 / 107)</name>
    <dbReference type="NCBI Taxonomy" id="344612"/>
    <lineage>
        <taxon>Eukaryota</taxon>
        <taxon>Fungi</taxon>
        <taxon>Dikarya</taxon>
        <taxon>Ascomycota</taxon>
        <taxon>Pezizomycotina</taxon>
        <taxon>Eurotiomycetes</taxon>
        <taxon>Eurotiomycetidae</taxon>
        <taxon>Eurotiales</taxon>
        <taxon>Aspergillaceae</taxon>
        <taxon>Aspergillus</taxon>
        <taxon>Aspergillus subgen. Fumigati</taxon>
    </lineage>
</organism>
<dbReference type="Pfam" id="PF03473">
    <property type="entry name" value="MOSC"/>
    <property type="match status" value="1"/>
</dbReference>
<dbReference type="PROSITE" id="PS51340">
    <property type="entry name" value="MOSC"/>
    <property type="match status" value="1"/>
</dbReference>
<dbReference type="PANTHER" id="PTHR36930">
    <property type="entry name" value="METAL-SULFUR CLUSTER BIOSYNTHESIS PROTEINS YUAD-RELATED"/>
    <property type="match status" value="1"/>
</dbReference>
<dbReference type="eggNOG" id="ENOG502SNI2">
    <property type="taxonomic scope" value="Eukaryota"/>
</dbReference>
<dbReference type="HOGENOM" id="CLU_092690_0_0_1"/>
<evidence type="ECO:0000313" key="2">
    <source>
        <dbReference type="EMBL" id="EAW12349.1"/>
    </source>
</evidence>
<evidence type="ECO:0000313" key="3">
    <source>
        <dbReference type="Proteomes" id="UP000006701"/>
    </source>
</evidence>
<dbReference type="Gene3D" id="2.40.33.20">
    <property type="entry name" value="PK beta-barrel domain-like"/>
    <property type="match status" value="1"/>
</dbReference>
<name>A1CCU2_ASPCL</name>
<dbReference type="EMBL" id="DS027050">
    <property type="protein sequence ID" value="EAW12349.1"/>
    <property type="molecule type" value="Genomic_DNA"/>
</dbReference>
<keyword evidence="3" id="KW-1185">Reference proteome</keyword>
<dbReference type="GO" id="GO:0030170">
    <property type="term" value="F:pyridoxal phosphate binding"/>
    <property type="evidence" value="ECO:0007669"/>
    <property type="project" value="InterPro"/>
</dbReference>
<dbReference type="STRING" id="344612.A1CCU2"/>
<dbReference type="GO" id="GO:0030151">
    <property type="term" value="F:molybdenum ion binding"/>
    <property type="evidence" value="ECO:0007669"/>
    <property type="project" value="InterPro"/>
</dbReference>
<dbReference type="SUPFAM" id="SSF50800">
    <property type="entry name" value="PK beta-barrel domain-like"/>
    <property type="match status" value="1"/>
</dbReference>
<dbReference type="InterPro" id="IPR052716">
    <property type="entry name" value="MOSC_domain"/>
</dbReference>
<dbReference type="KEGG" id="act:ACLA_063160"/>
<dbReference type="GeneID" id="4706000"/>
<dbReference type="InterPro" id="IPR011037">
    <property type="entry name" value="Pyrv_Knase-like_insert_dom_sf"/>
</dbReference>
<dbReference type="AlphaFoldDB" id="A1CCU2"/>
<sequence>MASQQSPTPSRVLSVATSASHNFSKTALSSIKLIANIGIEGDCHAGETVQHRSRQHIKPPPANLRQVHIIPIEILQNIASKLLTDAMRQQLLAPGALGQNITTEGIDLLSLGSGTELHFMGDDVTPGEEAVLFLTGLRNPCPQIDRFQAGLKNHFLVRDQNRQIIQRLAGVMTTVKQGGIIKPGMRLQIAKPSTHTPLKAV</sequence>
<dbReference type="GO" id="GO:0003824">
    <property type="term" value="F:catalytic activity"/>
    <property type="evidence" value="ECO:0007669"/>
    <property type="project" value="InterPro"/>
</dbReference>
<evidence type="ECO:0000259" key="1">
    <source>
        <dbReference type="PROSITE" id="PS51340"/>
    </source>
</evidence>
<dbReference type="OMA" id="RQVHLMP"/>
<feature type="domain" description="MOSC" evidence="1">
    <location>
        <begin position="26"/>
        <end position="190"/>
    </location>
</feature>
<dbReference type="OrthoDB" id="14384at2759"/>
<proteinExistence type="predicted"/>
<accession>A1CCU2</accession>
<reference evidence="2 3" key="1">
    <citation type="journal article" date="2008" name="PLoS Genet.">
        <title>Genomic islands in the pathogenic filamentous fungus Aspergillus fumigatus.</title>
        <authorList>
            <person name="Fedorova N.D."/>
            <person name="Khaldi N."/>
            <person name="Joardar V.S."/>
            <person name="Maiti R."/>
            <person name="Amedeo P."/>
            <person name="Anderson M.J."/>
            <person name="Crabtree J."/>
            <person name="Silva J.C."/>
            <person name="Badger J.H."/>
            <person name="Albarraq A."/>
            <person name="Angiuoli S."/>
            <person name="Bussey H."/>
            <person name="Bowyer P."/>
            <person name="Cotty P.J."/>
            <person name="Dyer P.S."/>
            <person name="Egan A."/>
            <person name="Galens K."/>
            <person name="Fraser-Liggett C.M."/>
            <person name="Haas B.J."/>
            <person name="Inman J.M."/>
            <person name="Kent R."/>
            <person name="Lemieux S."/>
            <person name="Malavazi I."/>
            <person name="Orvis J."/>
            <person name="Roemer T."/>
            <person name="Ronning C.M."/>
            <person name="Sundaram J.P."/>
            <person name="Sutton G."/>
            <person name="Turner G."/>
            <person name="Venter J.C."/>
            <person name="White O.R."/>
            <person name="Whitty B.R."/>
            <person name="Youngman P."/>
            <person name="Wolfe K.H."/>
            <person name="Goldman G.H."/>
            <person name="Wortman J.R."/>
            <person name="Jiang B."/>
            <person name="Denning D.W."/>
            <person name="Nierman W.C."/>
        </authorList>
    </citation>
    <scope>NUCLEOTIDE SEQUENCE [LARGE SCALE GENOMIC DNA]</scope>
    <source>
        <strain evidence="3">ATCC 1007 / CBS 513.65 / DSM 816 / NCTC 3887 / NRRL 1</strain>
    </source>
</reference>